<gene>
    <name evidence="7" type="ORF">OCBIM_22011218mg</name>
</gene>
<keyword evidence="3" id="KW-0862">Zinc</keyword>
<dbReference type="Pfam" id="PF05485">
    <property type="entry name" value="THAP"/>
    <property type="match status" value="1"/>
</dbReference>
<protein>
    <recommendedName>
        <fullName evidence="6">THAP-type domain-containing protein</fullName>
    </recommendedName>
</protein>
<keyword evidence="4 5" id="KW-0238">DNA-binding</keyword>
<dbReference type="AlphaFoldDB" id="A0A0L8HNY3"/>
<dbReference type="InterPro" id="IPR006612">
    <property type="entry name" value="THAP_Znf"/>
</dbReference>
<keyword evidence="1" id="KW-0479">Metal-binding</keyword>
<keyword evidence="2 5" id="KW-0863">Zinc-finger</keyword>
<accession>A0A0L8HNY3</accession>
<dbReference type="OrthoDB" id="2434995at2759"/>
<reference evidence="7" key="1">
    <citation type="submission" date="2015-07" db="EMBL/GenBank/DDBJ databases">
        <title>MeaNS - Measles Nucleotide Surveillance Program.</title>
        <authorList>
            <person name="Tran T."/>
            <person name="Druce J."/>
        </authorList>
    </citation>
    <scope>NUCLEOTIDE SEQUENCE</scope>
    <source>
        <strain evidence="7">UCB-OBI-ISO-001</strain>
        <tissue evidence="7">Gonad</tissue>
    </source>
</reference>
<evidence type="ECO:0000256" key="4">
    <source>
        <dbReference type="ARBA" id="ARBA00023125"/>
    </source>
</evidence>
<feature type="non-terminal residue" evidence="7">
    <location>
        <position position="1"/>
    </location>
</feature>
<evidence type="ECO:0000259" key="6">
    <source>
        <dbReference type="PROSITE" id="PS50950"/>
    </source>
</evidence>
<feature type="domain" description="THAP-type" evidence="6">
    <location>
        <begin position="25"/>
        <end position="100"/>
    </location>
</feature>
<organism evidence="7">
    <name type="scientific">Octopus bimaculoides</name>
    <name type="common">California two-spotted octopus</name>
    <dbReference type="NCBI Taxonomy" id="37653"/>
    <lineage>
        <taxon>Eukaryota</taxon>
        <taxon>Metazoa</taxon>
        <taxon>Spiralia</taxon>
        <taxon>Lophotrochozoa</taxon>
        <taxon>Mollusca</taxon>
        <taxon>Cephalopoda</taxon>
        <taxon>Coleoidea</taxon>
        <taxon>Octopodiformes</taxon>
        <taxon>Octopoda</taxon>
        <taxon>Incirrata</taxon>
        <taxon>Octopodidae</taxon>
        <taxon>Octopus</taxon>
    </lineage>
</organism>
<dbReference type="EMBL" id="KQ417763">
    <property type="protein sequence ID" value="KOF90450.1"/>
    <property type="molecule type" value="Genomic_DNA"/>
</dbReference>
<name>A0A0L8HNY3_OCTBM</name>
<sequence length="112" mass="13078">CYPPLIGTPPYDMYACSVTCFNFRRRKYCCICSHYRGKNVDGKVISLFKYPANVAIRRIWLQRSRLLRKEFVYTANSQMCSQHFVNFNGPSKDHPLPSVFPNKVFKISDCQV</sequence>
<evidence type="ECO:0000256" key="5">
    <source>
        <dbReference type="PROSITE-ProRule" id="PRU00309"/>
    </source>
</evidence>
<evidence type="ECO:0000256" key="1">
    <source>
        <dbReference type="ARBA" id="ARBA00022723"/>
    </source>
</evidence>
<dbReference type="PROSITE" id="PS50950">
    <property type="entry name" value="ZF_THAP"/>
    <property type="match status" value="1"/>
</dbReference>
<dbReference type="SUPFAM" id="SSF57716">
    <property type="entry name" value="Glucocorticoid receptor-like (DNA-binding domain)"/>
    <property type="match status" value="1"/>
</dbReference>
<dbReference type="GO" id="GO:0008270">
    <property type="term" value="F:zinc ion binding"/>
    <property type="evidence" value="ECO:0007669"/>
    <property type="project" value="UniProtKB-KW"/>
</dbReference>
<evidence type="ECO:0000256" key="2">
    <source>
        <dbReference type="ARBA" id="ARBA00022771"/>
    </source>
</evidence>
<evidence type="ECO:0000313" key="7">
    <source>
        <dbReference type="EMBL" id="KOF90450.1"/>
    </source>
</evidence>
<proteinExistence type="predicted"/>
<evidence type="ECO:0000256" key="3">
    <source>
        <dbReference type="ARBA" id="ARBA00022833"/>
    </source>
</evidence>
<dbReference type="GO" id="GO:0003677">
    <property type="term" value="F:DNA binding"/>
    <property type="evidence" value="ECO:0007669"/>
    <property type="project" value="UniProtKB-UniRule"/>
</dbReference>